<dbReference type="InterPro" id="IPR017500">
    <property type="entry name" value="Phage_infect_YhgE_N"/>
</dbReference>
<dbReference type="NCBIfam" id="TIGR03061">
    <property type="entry name" value="pip_yhgE_Nterm"/>
    <property type="match status" value="1"/>
</dbReference>
<keyword evidence="2 6" id="KW-0812">Transmembrane</keyword>
<dbReference type="Pfam" id="PF12698">
    <property type="entry name" value="ABC2_membrane_3"/>
    <property type="match status" value="1"/>
</dbReference>
<evidence type="ECO:0000256" key="1">
    <source>
        <dbReference type="ARBA" id="ARBA00004141"/>
    </source>
</evidence>
<dbReference type="InterPro" id="IPR017501">
    <property type="entry name" value="Phage_infect_YhgE_C"/>
</dbReference>
<proteinExistence type="predicted"/>
<feature type="region of interest" description="Disordered" evidence="5">
    <location>
        <begin position="579"/>
        <end position="652"/>
    </location>
</feature>
<dbReference type="AlphaFoldDB" id="A0A943T9G0"/>
<dbReference type="GO" id="GO:0140359">
    <property type="term" value="F:ABC-type transporter activity"/>
    <property type="evidence" value="ECO:0007669"/>
    <property type="project" value="InterPro"/>
</dbReference>
<feature type="transmembrane region" description="Helical" evidence="6">
    <location>
        <begin position="672"/>
        <end position="690"/>
    </location>
</feature>
<evidence type="ECO:0000259" key="7">
    <source>
        <dbReference type="Pfam" id="PF12698"/>
    </source>
</evidence>
<evidence type="ECO:0000256" key="5">
    <source>
        <dbReference type="SAM" id="MobiDB-lite"/>
    </source>
</evidence>
<evidence type="ECO:0000256" key="6">
    <source>
        <dbReference type="SAM" id="Phobius"/>
    </source>
</evidence>
<dbReference type="PANTHER" id="PTHR43077">
    <property type="entry name" value="TRANSPORT PERMEASE YVFS-RELATED"/>
    <property type="match status" value="1"/>
</dbReference>
<feature type="transmembrane region" description="Helical" evidence="6">
    <location>
        <begin position="829"/>
        <end position="851"/>
    </location>
</feature>
<evidence type="ECO:0000256" key="2">
    <source>
        <dbReference type="ARBA" id="ARBA00022692"/>
    </source>
</evidence>
<dbReference type="PROSITE" id="PS51257">
    <property type="entry name" value="PROKAR_LIPOPROTEIN"/>
    <property type="match status" value="1"/>
</dbReference>
<dbReference type="InterPro" id="IPR023908">
    <property type="entry name" value="xxxLxxG_rpt"/>
</dbReference>
<dbReference type="PANTHER" id="PTHR43077:SF5">
    <property type="entry name" value="PHAGE INFECTION PROTEIN"/>
    <property type="match status" value="1"/>
</dbReference>
<name>A0A943T9G0_9MICC</name>
<dbReference type="NCBIfam" id="TIGR03057">
    <property type="entry name" value="xxxLxxG_by_4"/>
    <property type="match status" value="6"/>
</dbReference>
<dbReference type="InterPro" id="IPR013525">
    <property type="entry name" value="ABC2_TM"/>
</dbReference>
<feature type="transmembrane region" description="Helical" evidence="6">
    <location>
        <begin position="710"/>
        <end position="733"/>
    </location>
</feature>
<evidence type="ECO:0000256" key="3">
    <source>
        <dbReference type="ARBA" id="ARBA00022989"/>
    </source>
</evidence>
<sequence length="868" mass="89661">MTVLRVALVELKRLTSGVLPVLVLIAMSCIPLLYGALYLYGNWDAYGHVNGIVGALVVEDEGATDSSGQQVNTGADVKKNLLDAGTFDWRQVPTREEAVDGVEKGTYDFALVIPKNFSRNLQSAAAFKPDADGKTGTIDPQSAGIEIVTNDANNYVLTNIVTKAGTSVRDSVASKVGNATANALLASFTTIHSKMGEAADGASKVNNGTVKLADAIVQLKDGSVTVNDGALKLKDGTVTLSDGTTQLVDAQKQLAEGAEKLASGAEKLDSGAEKLDSGAEKLVDGSTTLKNGTSTLASAAASASDGASKLKDGSATLAEGTSSLKDGSATLARGANSLAEGTHKLRQGLDQSGIRELPGQLNAMCQHLQQTDTSAPSGDFGRDLSNTVVSASAQRLRERLAPLVAAGTMTQQQADELVSSVDSDEFKGEVATLNQKALESQLASRDAVAADVMSKLQALKSSHCVADGSSSSAAKIQTLVSGVDALDAASTSVAKGASSLADGAARVDDGASSLASGSAALADGNSKIASGASSLASGSATLAEGTENLKSGTDSLKSGAATLKDGSGTLAEKEQAAVEGQQKVADGASNLKDGASQLSEGTGKLANGTDQLHSGASELKEGTSSLQSGLASGTKQVPNLSESDQTKVADTMSNPVTLSHNSLASGRNYGEGMGPFFMCLALWIGGLMLVQTLRVMNNRALASHAPSIRVMLGSWMPFGLVGVAQATLMFVVIKFGLGFEMAHPWLVWLFLCFVALIFTGFIHGLTVFLGAPGKLMALVVLILQLVTGGGTMPYETLPEPIRWMHDFFPMGYAVTGMRRLSYGVNESSLWGIMLVLTLWGLAGLLLGYLGTRRDRTWSLKKLAPEISV</sequence>
<evidence type="ECO:0000313" key="9">
    <source>
        <dbReference type="Proteomes" id="UP000739069"/>
    </source>
</evidence>
<dbReference type="Gene3D" id="1.10.287.950">
    <property type="entry name" value="Methyl-accepting chemotaxis protein"/>
    <property type="match status" value="1"/>
</dbReference>
<evidence type="ECO:0000313" key="8">
    <source>
        <dbReference type="EMBL" id="MBS6634218.1"/>
    </source>
</evidence>
<feature type="domain" description="ABC-2 type transporter transmembrane" evidence="7">
    <location>
        <begin position="607"/>
        <end position="848"/>
    </location>
</feature>
<dbReference type="EMBL" id="JAGZXI010000001">
    <property type="protein sequence ID" value="MBS6634218.1"/>
    <property type="molecule type" value="Genomic_DNA"/>
</dbReference>
<comment type="caution">
    <text evidence="8">The sequence shown here is derived from an EMBL/GenBank/DDBJ whole genome shotgun (WGS) entry which is preliminary data.</text>
</comment>
<reference evidence="8" key="1">
    <citation type="submission" date="2021-02" db="EMBL/GenBank/DDBJ databases">
        <title>Infant gut strain persistence is associated with maternal origin, phylogeny, and functional potential including surface adhesion and iron acquisition.</title>
        <authorList>
            <person name="Lou Y.C."/>
        </authorList>
    </citation>
    <scope>NUCLEOTIDE SEQUENCE</scope>
    <source>
        <strain evidence="8">L1_008_092G1_dasL1_008_092G1_concoct_16</strain>
    </source>
</reference>
<comment type="subcellular location">
    <subcellularLocation>
        <location evidence="1">Membrane</location>
        <topology evidence="1">Multi-pass membrane protein</topology>
    </subcellularLocation>
</comment>
<feature type="transmembrane region" description="Helical" evidence="6">
    <location>
        <begin position="21"/>
        <end position="40"/>
    </location>
</feature>
<gene>
    <name evidence="8" type="ORF">KH265_00905</name>
</gene>
<accession>A0A943T9G0</accession>
<dbReference type="SUPFAM" id="SSF101967">
    <property type="entry name" value="Adhesin YadA, collagen-binding domain"/>
    <property type="match status" value="1"/>
</dbReference>
<evidence type="ECO:0000256" key="4">
    <source>
        <dbReference type="ARBA" id="ARBA00023136"/>
    </source>
</evidence>
<feature type="transmembrane region" description="Helical" evidence="6">
    <location>
        <begin position="775"/>
        <end position="794"/>
    </location>
</feature>
<keyword evidence="4 6" id="KW-0472">Membrane</keyword>
<dbReference type="Proteomes" id="UP000739069">
    <property type="component" value="Unassembled WGS sequence"/>
</dbReference>
<feature type="transmembrane region" description="Helical" evidence="6">
    <location>
        <begin position="745"/>
        <end position="768"/>
    </location>
</feature>
<dbReference type="InterPro" id="IPR011049">
    <property type="entry name" value="Serralysin-like_metalloprot_C"/>
</dbReference>
<dbReference type="GO" id="GO:0016020">
    <property type="term" value="C:membrane"/>
    <property type="evidence" value="ECO:0007669"/>
    <property type="project" value="UniProtKB-SubCell"/>
</dbReference>
<feature type="compositionally biased region" description="Polar residues" evidence="5">
    <location>
        <begin position="622"/>
        <end position="652"/>
    </location>
</feature>
<dbReference type="InterPro" id="IPR051328">
    <property type="entry name" value="T7SS_ABC-Transporter"/>
</dbReference>
<protein>
    <submittedName>
        <fullName evidence="8">YhgE/Pip domain-containing protein</fullName>
    </submittedName>
</protein>
<dbReference type="NCBIfam" id="TIGR03062">
    <property type="entry name" value="pip_yhgE_Cterm"/>
    <property type="match status" value="1"/>
</dbReference>
<dbReference type="RefSeq" id="WP_303951705.1">
    <property type="nucleotide sequence ID" value="NZ_JAGZXI010000001.1"/>
</dbReference>
<organism evidence="8 9">
    <name type="scientific">Rothia mucilaginosa</name>
    <dbReference type="NCBI Taxonomy" id="43675"/>
    <lineage>
        <taxon>Bacteria</taxon>
        <taxon>Bacillati</taxon>
        <taxon>Actinomycetota</taxon>
        <taxon>Actinomycetes</taxon>
        <taxon>Micrococcales</taxon>
        <taxon>Micrococcaceae</taxon>
        <taxon>Rothia</taxon>
    </lineage>
</organism>
<keyword evidence="3 6" id="KW-1133">Transmembrane helix</keyword>